<keyword evidence="2" id="KW-0963">Cytoplasm</keyword>
<organism evidence="5 6">
    <name type="scientific">Polarella glacialis</name>
    <name type="common">Dinoflagellate</name>
    <dbReference type="NCBI Taxonomy" id="89957"/>
    <lineage>
        <taxon>Eukaryota</taxon>
        <taxon>Sar</taxon>
        <taxon>Alveolata</taxon>
        <taxon>Dinophyceae</taxon>
        <taxon>Suessiales</taxon>
        <taxon>Suessiaceae</taxon>
        <taxon>Polarella</taxon>
    </lineage>
</organism>
<evidence type="ECO:0000313" key="5">
    <source>
        <dbReference type="EMBL" id="CAE8598600.1"/>
    </source>
</evidence>
<dbReference type="Pfam" id="PF00313">
    <property type="entry name" value="CSD"/>
    <property type="match status" value="1"/>
</dbReference>
<proteinExistence type="predicted"/>
<protein>
    <recommendedName>
        <fullName evidence="3">CSD domain-containing protein</fullName>
    </recommendedName>
</protein>
<feature type="non-terminal residue" evidence="5">
    <location>
        <position position="165"/>
    </location>
</feature>
<sequence length="165" mass="18447">MSWGGVQKHWLKNWGGSGRKPTPAPADFEVDKDARYTGEVAAYYKHSGYGFIVPDQKGLVPGDKIFVYWKNIQSDDRFPTLSQGMKVEFGLMKKKDEGVMTLCTKYVTLPGGSMVAIQDTEDSKKTFVGGQNLRYTGVLKFYDPERGFGYVILDDGFALDEPVPK</sequence>
<dbReference type="Proteomes" id="UP000654075">
    <property type="component" value="Unassembled WGS sequence"/>
</dbReference>
<reference evidence="5" key="1">
    <citation type="submission" date="2021-02" db="EMBL/GenBank/DDBJ databases">
        <authorList>
            <person name="Dougan E. K."/>
            <person name="Rhodes N."/>
            <person name="Thang M."/>
            <person name="Chan C."/>
        </authorList>
    </citation>
    <scope>NUCLEOTIDE SEQUENCE</scope>
</reference>
<evidence type="ECO:0000313" key="6">
    <source>
        <dbReference type="Proteomes" id="UP000654075"/>
    </source>
</evidence>
<dbReference type="PANTHER" id="PTHR46109:SF1">
    <property type="entry name" value="PROTEIN LIN-28 HOMOLOG"/>
    <property type="match status" value="1"/>
</dbReference>
<dbReference type="InterPro" id="IPR002059">
    <property type="entry name" value="CSP_DNA-bd"/>
</dbReference>
<dbReference type="OrthoDB" id="411967at2759"/>
<gene>
    <name evidence="4" type="ORF">PGLA1383_LOCUS11284</name>
    <name evidence="5" type="ORF">PGLA1383_LOCUS17004</name>
</gene>
<dbReference type="GO" id="GO:0005634">
    <property type="term" value="C:nucleus"/>
    <property type="evidence" value="ECO:0007669"/>
    <property type="project" value="TreeGrafter"/>
</dbReference>
<dbReference type="EMBL" id="CAJNNV010005787">
    <property type="protein sequence ID" value="CAE8592642.1"/>
    <property type="molecule type" value="Genomic_DNA"/>
</dbReference>
<feature type="domain" description="CSD" evidence="3">
    <location>
        <begin position="35"/>
        <end position="109"/>
    </location>
</feature>
<evidence type="ECO:0000256" key="2">
    <source>
        <dbReference type="ARBA" id="ARBA00022490"/>
    </source>
</evidence>
<comment type="subcellular location">
    <subcellularLocation>
        <location evidence="1">Cytoplasm</location>
    </subcellularLocation>
</comment>
<dbReference type="GO" id="GO:0005737">
    <property type="term" value="C:cytoplasm"/>
    <property type="evidence" value="ECO:0007669"/>
    <property type="project" value="UniProtKB-SubCell"/>
</dbReference>
<keyword evidence="6" id="KW-1185">Reference proteome</keyword>
<dbReference type="AlphaFoldDB" id="A0A813ELP1"/>
<dbReference type="SUPFAM" id="SSF50249">
    <property type="entry name" value="Nucleic acid-binding proteins"/>
    <property type="match status" value="1"/>
</dbReference>
<dbReference type="InterPro" id="IPR051373">
    <property type="entry name" value="Lin-28_RNA-binding"/>
</dbReference>
<dbReference type="GO" id="GO:0031054">
    <property type="term" value="P:pre-miRNA processing"/>
    <property type="evidence" value="ECO:0007669"/>
    <property type="project" value="TreeGrafter"/>
</dbReference>
<evidence type="ECO:0000259" key="3">
    <source>
        <dbReference type="PROSITE" id="PS51857"/>
    </source>
</evidence>
<accession>A0A813ELP1</accession>
<dbReference type="GO" id="GO:0003729">
    <property type="term" value="F:mRNA binding"/>
    <property type="evidence" value="ECO:0007669"/>
    <property type="project" value="TreeGrafter"/>
</dbReference>
<dbReference type="InterPro" id="IPR012340">
    <property type="entry name" value="NA-bd_OB-fold"/>
</dbReference>
<dbReference type="PROSITE" id="PS51857">
    <property type="entry name" value="CSD_2"/>
    <property type="match status" value="1"/>
</dbReference>
<dbReference type="PANTHER" id="PTHR46109">
    <property type="entry name" value="PROTEIN LIN-28"/>
    <property type="match status" value="1"/>
</dbReference>
<evidence type="ECO:0000256" key="1">
    <source>
        <dbReference type="ARBA" id="ARBA00004496"/>
    </source>
</evidence>
<evidence type="ECO:0000313" key="4">
    <source>
        <dbReference type="EMBL" id="CAE8592642.1"/>
    </source>
</evidence>
<dbReference type="Gene3D" id="2.40.50.140">
    <property type="entry name" value="Nucleic acid-binding proteins"/>
    <property type="match status" value="1"/>
</dbReference>
<name>A0A813ELP1_POLGL</name>
<comment type="caution">
    <text evidence="5">The sequence shown here is derived from an EMBL/GenBank/DDBJ whole genome shotgun (WGS) entry which is preliminary data.</text>
</comment>
<dbReference type="EMBL" id="CAJNNV010010426">
    <property type="protein sequence ID" value="CAE8598600.1"/>
    <property type="molecule type" value="Genomic_DNA"/>
</dbReference>